<organism evidence="7 8">
    <name type="scientific">Planosporangium thailandense</name>
    <dbReference type="NCBI Taxonomy" id="765197"/>
    <lineage>
        <taxon>Bacteria</taxon>
        <taxon>Bacillati</taxon>
        <taxon>Actinomycetota</taxon>
        <taxon>Actinomycetes</taxon>
        <taxon>Micromonosporales</taxon>
        <taxon>Micromonosporaceae</taxon>
        <taxon>Planosporangium</taxon>
    </lineage>
</organism>
<dbReference type="EMBL" id="JAATVY010000011">
    <property type="protein sequence ID" value="NJC71384.1"/>
    <property type="molecule type" value="Genomic_DNA"/>
</dbReference>
<protein>
    <submittedName>
        <fullName evidence="7">Alpha-hydroxy-acid oxidizing protein</fullName>
    </submittedName>
</protein>
<gene>
    <name evidence="7" type="ORF">HC031_16910</name>
</gene>
<keyword evidence="4" id="KW-0560">Oxidoreductase</keyword>
<keyword evidence="2" id="KW-0285">Flavoprotein</keyword>
<dbReference type="Pfam" id="PF01070">
    <property type="entry name" value="FMN_dh"/>
    <property type="match status" value="1"/>
</dbReference>
<comment type="caution">
    <text evidence="7">The sequence shown here is derived from an EMBL/GenBank/DDBJ whole genome shotgun (WGS) entry which is preliminary data.</text>
</comment>
<dbReference type="InterPro" id="IPR037396">
    <property type="entry name" value="FMN_HAD"/>
</dbReference>
<dbReference type="InterPro" id="IPR013785">
    <property type="entry name" value="Aldolase_TIM"/>
</dbReference>
<evidence type="ECO:0000256" key="3">
    <source>
        <dbReference type="ARBA" id="ARBA00022643"/>
    </source>
</evidence>
<sequence length="414" mass="45047">MNFSEVRSLVRLRRPVLDPVERTLSRCVTVDDVRTAAHRRWPAGVRGYVEGGADGEVSLRRNRQAFSDYALRPFTLRDVSRTDLTTTLLGSPASAPLALGPTGYTRMMHSAGERAVARAARTAGVPYTLSTMATTSIEDVARDVPGELWFQLYVWRDRQLMRELLARAQDSGYRVLMLTVDTPVTGLRVRDAHHGFTIPPQLSPRTVFDMARHPGWCLRMLSGPMITFANINGDRGQTPSGVMQFAASQFDDTVTWEDLAEIRQLWPGPLVVKGLLRTEDAVRAADAGVDAVVLSNHGGRQLDQTVAPLHALPEVVDALQGRAEVLVDSGVRRGTDIAIALALGASAVLIGRPYLYGLGAGGEQGVSAVIGMLCDELRRAMQLLGVSTVEELRREGPGLVRRVARPETADLPVG</sequence>
<evidence type="ECO:0000313" key="7">
    <source>
        <dbReference type="EMBL" id="NJC71384.1"/>
    </source>
</evidence>
<name>A0ABX0XZ77_9ACTN</name>
<dbReference type="InterPro" id="IPR000262">
    <property type="entry name" value="FMN-dep_DH"/>
</dbReference>
<evidence type="ECO:0000259" key="6">
    <source>
        <dbReference type="PROSITE" id="PS51349"/>
    </source>
</evidence>
<dbReference type="PANTHER" id="PTHR10578">
    <property type="entry name" value="S -2-HYDROXY-ACID OXIDASE-RELATED"/>
    <property type="match status" value="1"/>
</dbReference>
<dbReference type="PANTHER" id="PTHR10578:SF107">
    <property type="entry name" value="2-HYDROXYACID OXIDASE 1"/>
    <property type="match status" value="1"/>
</dbReference>
<evidence type="ECO:0000313" key="8">
    <source>
        <dbReference type="Proteomes" id="UP000722989"/>
    </source>
</evidence>
<evidence type="ECO:0000256" key="1">
    <source>
        <dbReference type="ARBA" id="ARBA00001917"/>
    </source>
</evidence>
<comment type="cofactor">
    <cofactor evidence="1">
        <name>FMN</name>
        <dbReference type="ChEBI" id="CHEBI:58210"/>
    </cofactor>
</comment>
<dbReference type="RefSeq" id="WP_167926288.1">
    <property type="nucleotide sequence ID" value="NZ_JAATVY010000011.1"/>
</dbReference>
<evidence type="ECO:0000256" key="5">
    <source>
        <dbReference type="ARBA" id="ARBA00024042"/>
    </source>
</evidence>
<dbReference type="CDD" id="cd02809">
    <property type="entry name" value="alpha_hydroxyacid_oxid_FMN"/>
    <property type="match status" value="1"/>
</dbReference>
<dbReference type="InterPro" id="IPR008259">
    <property type="entry name" value="FMN_hydac_DH_AS"/>
</dbReference>
<dbReference type="InterPro" id="IPR012133">
    <property type="entry name" value="Alpha-hydoxy_acid_DH_FMN"/>
</dbReference>
<dbReference type="Gene3D" id="3.20.20.70">
    <property type="entry name" value="Aldolase class I"/>
    <property type="match status" value="1"/>
</dbReference>
<dbReference type="PROSITE" id="PS00557">
    <property type="entry name" value="FMN_HYDROXY_ACID_DH_1"/>
    <property type="match status" value="1"/>
</dbReference>
<proteinExistence type="inferred from homology"/>
<accession>A0ABX0XZ77</accession>
<dbReference type="SUPFAM" id="SSF51395">
    <property type="entry name" value="FMN-linked oxidoreductases"/>
    <property type="match status" value="1"/>
</dbReference>
<dbReference type="PIRSF" id="PIRSF000138">
    <property type="entry name" value="Al-hdrx_acd_dh"/>
    <property type="match status" value="1"/>
</dbReference>
<dbReference type="Proteomes" id="UP000722989">
    <property type="component" value="Unassembled WGS sequence"/>
</dbReference>
<dbReference type="PROSITE" id="PS51349">
    <property type="entry name" value="FMN_HYDROXY_ACID_DH_2"/>
    <property type="match status" value="1"/>
</dbReference>
<reference evidence="7 8" key="1">
    <citation type="submission" date="2020-03" db="EMBL/GenBank/DDBJ databases">
        <title>WGS of the type strain of Planosporangium spp.</title>
        <authorList>
            <person name="Thawai C."/>
        </authorList>
    </citation>
    <scope>NUCLEOTIDE SEQUENCE [LARGE SCALE GENOMIC DNA]</scope>
    <source>
        <strain evidence="7 8">TBRC 5610</strain>
    </source>
</reference>
<evidence type="ECO:0000256" key="4">
    <source>
        <dbReference type="ARBA" id="ARBA00023002"/>
    </source>
</evidence>
<evidence type="ECO:0000256" key="2">
    <source>
        <dbReference type="ARBA" id="ARBA00022630"/>
    </source>
</evidence>
<keyword evidence="3" id="KW-0288">FMN</keyword>
<keyword evidence="8" id="KW-1185">Reference proteome</keyword>
<comment type="similarity">
    <text evidence="5">Belongs to the FMN-dependent alpha-hydroxy acid dehydrogenase family.</text>
</comment>
<feature type="domain" description="FMN hydroxy acid dehydrogenase" evidence="6">
    <location>
        <begin position="22"/>
        <end position="402"/>
    </location>
</feature>